<proteinExistence type="predicted"/>
<reference evidence="1" key="1">
    <citation type="submission" date="2018-05" db="EMBL/GenBank/DDBJ databases">
        <authorList>
            <person name="Lanie J.A."/>
            <person name="Ng W.-L."/>
            <person name="Kazmierczak K.M."/>
            <person name="Andrzejewski T.M."/>
            <person name="Davidsen T.M."/>
            <person name="Wayne K.J."/>
            <person name="Tettelin H."/>
            <person name="Glass J.I."/>
            <person name="Rusch D."/>
            <person name="Podicherti R."/>
            <person name="Tsui H.-C.T."/>
            <person name="Winkler M.E."/>
        </authorList>
    </citation>
    <scope>NUCLEOTIDE SEQUENCE</scope>
</reference>
<accession>A0A381SWQ5</accession>
<gene>
    <name evidence="1" type="ORF">METZ01_LOCUS60595</name>
</gene>
<sequence>MTLKELDWQWIKLAGQFTCRTEGVGPL</sequence>
<dbReference type="EMBL" id="UINC01003604">
    <property type="protein sequence ID" value="SVA07741.1"/>
    <property type="molecule type" value="Genomic_DNA"/>
</dbReference>
<dbReference type="AlphaFoldDB" id="A0A381SWQ5"/>
<name>A0A381SWQ5_9ZZZZ</name>
<evidence type="ECO:0000313" key="1">
    <source>
        <dbReference type="EMBL" id="SVA07741.1"/>
    </source>
</evidence>
<protein>
    <submittedName>
        <fullName evidence="1">Uncharacterized protein</fullName>
    </submittedName>
</protein>
<organism evidence="1">
    <name type="scientific">marine metagenome</name>
    <dbReference type="NCBI Taxonomy" id="408172"/>
    <lineage>
        <taxon>unclassified sequences</taxon>
        <taxon>metagenomes</taxon>
        <taxon>ecological metagenomes</taxon>
    </lineage>
</organism>